<keyword evidence="4" id="KW-1185">Reference proteome</keyword>
<dbReference type="SMART" id="SM00530">
    <property type="entry name" value="HTH_XRE"/>
    <property type="match status" value="1"/>
</dbReference>
<accession>A0ABN5A6K7</accession>
<dbReference type="PROSITE" id="PS50943">
    <property type="entry name" value="HTH_CROC1"/>
    <property type="match status" value="1"/>
</dbReference>
<dbReference type="SUPFAM" id="SSF47413">
    <property type="entry name" value="lambda repressor-like DNA-binding domains"/>
    <property type="match status" value="1"/>
</dbReference>
<evidence type="ECO:0000313" key="4">
    <source>
        <dbReference type="Proteomes" id="UP000196710"/>
    </source>
</evidence>
<name>A0ABN5A6K7_9FIRM</name>
<dbReference type="Gene3D" id="1.10.260.40">
    <property type="entry name" value="lambda repressor-like DNA-binding domains"/>
    <property type="match status" value="1"/>
</dbReference>
<protein>
    <recommendedName>
        <fullName evidence="2">HTH cro/C1-type domain-containing protein</fullName>
    </recommendedName>
</protein>
<reference evidence="4" key="1">
    <citation type="submission" date="2017-05" db="EMBL/GenBank/DDBJ databases">
        <title>Improved OligoMM genomes.</title>
        <authorList>
            <person name="Garzetti D."/>
        </authorList>
    </citation>
    <scope>NUCLEOTIDE SEQUENCE [LARGE SCALE GENOMIC DNA]</scope>
    <source>
        <strain evidence="4">KB18</strain>
    </source>
</reference>
<dbReference type="InterPro" id="IPR010982">
    <property type="entry name" value="Lambda_DNA-bd_dom_sf"/>
</dbReference>
<evidence type="ECO:0000259" key="2">
    <source>
        <dbReference type="PROSITE" id="PS50943"/>
    </source>
</evidence>
<proteinExistence type="predicted"/>
<dbReference type="Pfam" id="PF12844">
    <property type="entry name" value="HTH_19"/>
    <property type="match status" value="1"/>
</dbReference>
<gene>
    <name evidence="3" type="ORF">ADH66_18715</name>
</gene>
<evidence type="ECO:0000313" key="3">
    <source>
        <dbReference type="EMBL" id="ASB42501.1"/>
    </source>
</evidence>
<keyword evidence="1" id="KW-0238">DNA-binding</keyword>
<feature type="domain" description="HTH cro/C1-type" evidence="2">
    <location>
        <begin position="41"/>
        <end position="95"/>
    </location>
</feature>
<dbReference type="PANTHER" id="PTHR46558">
    <property type="entry name" value="TRACRIPTIONAL REGULATORY PROTEIN-RELATED-RELATED"/>
    <property type="match status" value="1"/>
</dbReference>
<dbReference type="InterPro" id="IPR001387">
    <property type="entry name" value="Cro/C1-type_HTH"/>
</dbReference>
<dbReference type="EMBL" id="CP021422">
    <property type="protein sequence ID" value="ASB42501.1"/>
    <property type="molecule type" value="Genomic_DNA"/>
</dbReference>
<evidence type="ECO:0000256" key="1">
    <source>
        <dbReference type="ARBA" id="ARBA00023125"/>
    </source>
</evidence>
<dbReference type="PANTHER" id="PTHR46558:SF11">
    <property type="entry name" value="HTH-TYPE TRANSCRIPTIONAL REGULATOR XRE"/>
    <property type="match status" value="1"/>
</dbReference>
<organism evidence="3 4">
    <name type="scientific">Acutalibacter muris</name>
    <dbReference type="NCBI Taxonomy" id="1796620"/>
    <lineage>
        <taxon>Bacteria</taxon>
        <taxon>Bacillati</taxon>
        <taxon>Bacillota</taxon>
        <taxon>Clostridia</taxon>
        <taxon>Eubacteriales</taxon>
        <taxon>Acutalibacteraceae</taxon>
        <taxon>Acutalibacter</taxon>
    </lineage>
</organism>
<sequence length="131" mass="14695">MEKVNYFSIKSCNSGIEFCRVSTITGQRSGKMYMPEIGERIKQLRRQRNISQVELARHLGVSKSVVSSYENAVHFPPYDILLKMAWLFGVSTDYILGAGGGRTLNVDGLTDAQIEAVNRIVAELRAVNREK</sequence>
<dbReference type="Proteomes" id="UP000196710">
    <property type="component" value="Chromosome"/>
</dbReference>
<dbReference type="CDD" id="cd00093">
    <property type="entry name" value="HTH_XRE"/>
    <property type="match status" value="1"/>
</dbReference>